<evidence type="ECO:0000256" key="6">
    <source>
        <dbReference type="SAM" id="Phobius"/>
    </source>
</evidence>
<comment type="caution">
    <text evidence="7">The sequence shown here is derived from an EMBL/GenBank/DDBJ whole genome shotgun (WGS) entry which is preliminary data.</text>
</comment>
<proteinExistence type="predicted"/>
<organism evidence="7 8">
    <name type="scientific">Pseudoalteromonas piscicida</name>
    <dbReference type="NCBI Taxonomy" id="43662"/>
    <lineage>
        <taxon>Bacteria</taxon>
        <taxon>Pseudomonadati</taxon>
        <taxon>Pseudomonadota</taxon>
        <taxon>Gammaproteobacteria</taxon>
        <taxon>Alteromonadales</taxon>
        <taxon>Pseudoalteromonadaceae</taxon>
        <taxon>Pseudoalteromonas</taxon>
    </lineage>
</organism>
<evidence type="ECO:0000313" key="7">
    <source>
        <dbReference type="EMBL" id="PCK32769.1"/>
    </source>
</evidence>
<evidence type="ECO:0000256" key="5">
    <source>
        <dbReference type="ARBA" id="ARBA00023136"/>
    </source>
</evidence>
<evidence type="ECO:0000313" key="8">
    <source>
        <dbReference type="Proteomes" id="UP000228621"/>
    </source>
</evidence>
<accession>A0A2A5JTU5</accession>
<dbReference type="PIRSF" id="PIRSF006324">
    <property type="entry name" value="LeuE"/>
    <property type="match status" value="1"/>
</dbReference>
<comment type="subcellular location">
    <subcellularLocation>
        <location evidence="1">Cell membrane</location>
        <topology evidence="1">Multi-pass membrane protein</topology>
    </subcellularLocation>
</comment>
<dbReference type="InterPro" id="IPR001123">
    <property type="entry name" value="LeuE-type"/>
</dbReference>
<keyword evidence="2" id="KW-1003">Cell membrane</keyword>
<dbReference type="RefSeq" id="WP_099641031.1">
    <property type="nucleotide sequence ID" value="NZ_NKHF01000024.1"/>
</dbReference>
<dbReference type="AlphaFoldDB" id="A0A2A5JTU5"/>
<sequence>MAQYWPEFLSLAIIHFVAVILPGPDFVITVRQSLRYGRLHGAMTALGIGIGLSVHILYTLLGVGALMQASPWVLQLAKLIGAAYLIYIAIQLLKSAGKIQLDAENAQAGGSSQSLTKAFGLGFLTNATNPKATLFFLAIVTNVVSQGTPLYIQMFYGAWMCSVNALWFICVSLLFSAPSSRAWFLNKMSLVEKALAVLLMAFSLRLLIA</sequence>
<keyword evidence="8" id="KW-1185">Reference proteome</keyword>
<dbReference type="GO" id="GO:0015171">
    <property type="term" value="F:amino acid transmembrane transporter activity"/>
    <property type="evidence" value="ECO:0007669"/>
    <property type="project" value="TreeGrafter"/>
</dbReference>
<feature type="transmembrane region" description="Helical" evidence="6">
    <location>
        <begin position="157"/>
        <end position="178"/>
    </location>
</feature>
<dbReference type="PANTHER" id="PTHR30086">
    <property type="entry name" value="ARGININE EXPORTER PROTEIN ARGO"/>
    <property type="match status" value="1"/>
</dbReference>
<feature type="transmembrane region" description="Helical" evidence="6">
    <location>
        <begin position="72"/>
        <end position="90"/>
    </location>
</feature>
<feature type="transmembrane region" description="Helical" evidence="6">
    <location>
        <begin position="190"/>
        <end position="208"/>
    </location>
</feature>
<protein>
    <submittedName>
        <fullName evidence="7">Lysine transporter LysE</fullName>
    </submittedName>
</protein>
<dbReference type="Proteomes" id="UP000228621">
    <property type="component" value="Unassembled WGS sequence"/>
</dbReference>
<evidence type="ECO:0000256" key="3">
    <source>
        <dbReference type="ARBA" id="ARBA00022692"/>
    </source>
</evidence>
<evidence type="ECO:0000256" key="2">
    <source>
        <dbReference type="ARBA" id="ARBA00022475"/>
    </source>
</evidence>
<gene>
    <name evidence="7" type="ORF">CEX98_05045</name>
</gene>
<evidence type="ECO:0000256" key="4">
    <source>
        <dbReference type="ARBA" id="ARBA00022989"/>
    </source>
</evidence>
<feature type="transmembrane region" description="Helical" evidence="6">
    <location>
        <begin position="12"/>
        <end position="30"/>
    </location>
</feature>
<keyword evidence="4 6" id="KW-1133">Transmembrane helix</keyword>
<name>A0A2A5JTU5_PSEO7</name>
<dbReference type="EMBL" id="NKHF01000024">
    <property type="protein sequence ID" value="PCK32769.1"/>
    <property type="molecule type" value="Genomic_DNA"/>
</dbReference>
<reference evidence="8" key="1">
    <citation type="journal article" date="2019" name="Genome Announc.">
        <title>Draft Genome Sequence of Pseudoalteromonas piscicida Strain 36Y ROTHPW, an Hypersaline Seawater Isolate from the South Coast of Sonora, Mexico.</title>
        <authorList>
            <person name="Sanchez-Diaz R."/>
            <person name="Molina-Garza Z.J."/>
            <person name="Cruz-Suarez L.E."/>
            <person name="Selvin J."/>
            <person name="Kiran G.S."/>
            <person name="Ibarra-Gamez J.C."/>
            <person name="Gomez-Gil B."/>
            <person name="Galaviz-Silva L."/>
        </authorList>
    </citation>
    <scope>NUCLEOTIDE SEQUENCE [LARGE SCALE GENOMIC DNA]</scope>
    <source>
        <strain evidence="8">36Y_RITHPW</strain>
    </source>
</reference>
<dbReference type="Pfam" id="PF01810">
    <property type="entry name" value="LysE"/>
    <property type="match status" value="1"/>
</dbReference>
<dbReference type="PANTHER" id="PTHR30086:SF20">
    <property type="entry name" value="ARGININE EXPORTER PROTEIN ARGO-RELATED"/>
    <property type="match status" value="1"/>
</dbReference>
<keyword evidence="5 6" id="KW-0472">Membrane</keyword>
<feature type="transmembrane region" description="Helical" evidence="6">
    <location>
        <begin position="42"/>
        <end position="66"/>
    </location>
</feature>
<dbReference type="OrthoDB" id="581870at2"/>
<keyword evidence="3 6" id="KW-0812">Transmembrane</keyword>
<dbReference type="GO" id="GO:0005886">
    <property type="term" value="C:plasma membrane"/>
    <property type="evidence" value="ECO:0007669"/>
    <property type="project" value="UniProtKB-SubCell"/>
</dbReference>
<evidence type="ECO:0000256" key="1">
    <source>
        <dbReference type="ARBA" id="ARBA00004651"/>
    </source>
</evidence>